<dbReference type="Proteomes" id="UP000273977">
    <property type="component" value="Unassembled WGS sequence"/>
</dbReference>
<evidence type="ECO:0000259" key="9">
    <source>
        <dbReference type="PROSITE" id="PS50847"/>
    </source>
</evidence>
<dbReference type="Pfam" id="PF00746">
    <property type="entry name" value="Gram_pos_anchor"/>
    <property type="match status" value="1"/>
</dbReference>
<dbReference type="EMBL" id="RKMG01000034">
    <property type="protein sequence ID" value="RPA56966.1"/>
    <property type="molecule type" value="Genomic_DNA"/>
</dbReference>
<evidence type="ECO:0000256" key="7">
    <source>
        <dbReference type="SAM" id="MobiDB-lite"/>
    </source>
</evidence>
<comment type="subcellular location">
    <subcellularLocation>
        <location evidence="1">Secreted</location>
    </subcellularLocation>
</comment>
<comment type="caution">
    <text evidence="10">The sequence shown here is derived from an EMBL/GenBank/DDBJ whole genome shotgun (WGS) entry which is preliminary data.</text>
</comment>
<evidence type="ECO:0000256" key="8">
    <source>
        <dbReference type="SAM" id="Phobius"/>
    </source>
</evidence>
<dbReference type="InterPro" id="IPR059100">
    <property type="entry name" value="TSP3_bac"/>
</dbReference>
<feature type="compositionally biased region" description="Low complexity" evidence="7">
    <location>
        <begin position="48"/>
        <end position="62"/>
    </location>
</feature>
<evidence type="ECO:0000256" key="2">
    <source>
        <dbReference type="ARBA" id="ARBA00022512"/>
    </source>
</evidence>
<dbReference type="RefSeq" id="WP_123781139.1">
    <property type="nucleotide sequence ID" value="NZ_RKMG01000034.1"/>
</dbReference>
<keyword evidence="3" id="KW-0964">Secreted</keyword>
<keyword evidence="11" id="KW-1185">Reference proteome</keyword>
<name>A0A3N4G8U8_9LACT</name>
<keyword evidence="5" id="KW-0106">Calcium</keyword>
<evidence type="ECO:0000256" key="5">
    <source>
        <dbReference type="ARBA" id="ARBA00022837"/>
    </source>
</evidence>
<feature type="region of interest" description="Disordered" evidence="7">
    <location>
        <begin position="1"/>
        <end position="125"/>
    </location>
</feature>
<dbReference type="InterPro" id="IPR019931">
    <property type="entry name" value="LPXTG_anchor"/>
</dbReference>
<sequence>MTEEVVITIIRDTDGDGNPDITNPDNGNDGYTDVEEEAAGTDPKDANSHPSEVVPPVDEPSQPAEPTAPVEPAQPVQHPVEGPVQTPTASETEYPVLVAKTQMEESKTKVDGPSIGQLPNTGSEMNTSLFGAALAFITAGFGIVIGKKKNKQDD</sequence>
<dbReference type="NCBIfam" id="TIGR01167">
    <property type="entry name" value="LPXTG_anchor"/>
    <property type="match status" value="1"/>
</dbReference>
<protein>
    <submittedName>
        <fullName evidence="10">LPXTG cell wall anchor domain-containing protein</fullName>
    </submittedName>
</protein>
<dbReference type="AlphaFoldDB" id="A0A3N4G8U8"/>
<gene>
    <name evidence="10" type="ORF">EF384_08550</name>
</gene>
<keyword evidence="6" id="KW-0572">Peptidoglycan-anchor</keyword>
<evidence type="ECO:0000256" key="3">
    <source>
        <dbReference type="ARBA" id="ARBA00022525"/>
    </source>
</evidence>
<evidence type="ECO:0000256" key="4">
    <source>
        <dbReference type="ARBA" id="ARBA00022729"/>
    </source>
</evidence>
<keyword evidence="2" id="KW-0134">Cell wall</keyword>
<evidence type="ECO:0000256" key="1">
    <source>
        <dbReference type="ARBA" id="ARBA00004613"/>
    </source>
</evidence>
<keyword evidence="8" id="KW-0812">Transmembrane</keyword>
<evidence type="ECO:0000313" key="11">
    <source>
        <dbReference type="Proteomes" id="UP000273977"/>
    </source>
</evidence>
<dbReference type="PROSITE" id="PS50847">
    <property type="entry name" value="GRAM_POS_ANCHORING"/>
    <property type="match status" value="1"/>
</dbReference>
<keyword evidence="8" id="KW-0472">Membrane</keyword>
<proteinExistence type="predicted"/>
<keyword evidence="8" id="KW-1133">Transmembrane helix</keyword>
<organism evidence="10 11">
    <name type="scientific">Aerococcus agrisoli</name>
    <dbReference type="NCBI Taxonomy" id="2487350"/>
    <lineage>
        <taxon>Bacteria</taxon>
        <taxon>Bacillati</taxon>
        <taxon>Bacillota</taxon>
        <taxon>Bacilli</taxon>
        <taxon>Lactobacillales</taxon>
        <taxon>Aerococcaceae</taxon>
        <taxon>Aerococcus</taxon>
    </lineage>
</organism>
<feature type="domain" description="Gram-positive cocci surface proteins LPxTG" evidence="9">
    <location>
        <begin position="118"/>
        <end position="154"/>
    </location>
</feature>
<dbReference type="Pfam" id="PF18884">
    <property type="entry name" value="TSP3_bac"/>
    <property type="match status" value="1"/>
</dbReference>
<feature type="transmembrane region" description="Helical" evidence="8">
    <location>
        <begin position="128"/>
        <end position="146"/>
    </location>
</feature>
<reference evidence="10 11" key="1">
    <citation type="submission" date="2018-11" db="EMBL/GenBank/DDBJ databases">
        <title>Aerococcus sp. SJQ22, whole genome shotgun sequence.</title>
        <authorList>
            <person name="Sun L."/>
            <person name="Gao X."/>
            <person name="Chen W."/>
            <person name="Huang K."/>
        </authorList>
    </citation>
    <scope>NUCLEOTIDE SEQUENCE [LARGE SCALE GENOMIC DNA]</scope>
    <source>
        <strain evidence="10 11">SJQ22</strain>
    </source>
</reference>
<evidence type="ECO:0000313" key="10">
    <source>
        <dbReference type="EMBL" id="RPA56966.1"/>
    </source>
</evidence>
<evidence type="ECO:0000256" key="6">
    <source>
        <dbReference type="ARBA" id="ARBA00023088"/>
    </source>
</evidence>
<keyword evidence="4" id="KW-0732">Signal</keyword>
<accession>A0A3N4G8U8</accession>